<feature type="transmembrane region" description="Helical" evidence="8">
    <location>
        <begin position="75"/>
        <end position="93"/>
    </location>
</feature>
<evidence type="ECO:0000256" key="2">
    <source>
        <dbReference type="ARBA" id="ARBA00022448"/>
    </source>
</evidence>
<reference evidence="9 10" key="1">
    <citation type="journal article" date="2012" name="Int. J. Syst. Evol. Microbiol.">
        <title>Flammeovirga pacifica sp. nov., isolated from deep-sea sediment.</title>
        <authorList>
            <person name="Xu H."/>
            <person name="Fu Y."/>
            <person name="Yang N."/>
            <person name="Ding Z."/>
            <person name="Lai Q."/>
            <person name="Zeng R."/>
        </authorList>
    </citation>
    <scope>NUCLEOTIDE SEQUENCE [LARGE SCALE GENOMIC DNA]</scope>
    <source>
        <strain evidence="10">DSM 24597 / LMG 26175 / WPAGA1</strain>
    </source>
</reference>
<feature type="transmembrane region" description="Helical" evidence="8">
    <location>
        <begin position="100"/>
        <end position="123"/>
    </location>
</feature>
<dbReference type="GO" id="GO:0022900">
    <property type="term" value="P:electron transport chain"/>
    <property type="evidence" value="ECO:0007669"/>
    <property type="project" value="InterPro"/>
</dbReference>
<organism evidence="9 10">
    <name type="scientific">Flammeovirga pacifica</name>
    <dbReference type="NCBI Taxonomy" id="915059"/>
    <lineage>
        <taxon>Bacteria</taxon>
        <taxon>Pseudomonadati</taxon>
        <taxon>Bacteroidota</taxon>
        <taxon>Cytophagia</taxon>
        <taxon>Cytophagales</taxon>
        <taxon>Flammeovirgaceae</taxon>
        <taxon>Flammeovirga</taxon>
    </lineage>
</organism>
<keyword evidence="2" id="KW-0813">Transport</keyword>
<dbReference type="PIRSF" id="PIRSF006102">
    <property type="entry name" value="NQR_DE"/>
    <property type="match status" value="1"/>
</dbReference>
<dbReference type="RefSeq" id="WP_044220601.1">
    <property type="nucleotide sequence ID" value="NZ_JRYR02000002.1"/>
</dbReference>
<keyword evidence="3 8" id="KW-0812">Transmembrane</keyword>
<evidence type="ECO:0000256" key="7">
    <source>
        <dbReference type="ARBA" id="ARBA00023136"/>
    </source>
</evidence>
<dbReference type="GO" id="GO:0005886">
    <property type="term" value="C:plasma membrane"/>
    <property type="evidence" value="ECO:0007669"/>
    <property type="project" value="TreeGrafter"/>
</dbReference>
<comment type="caution">
    <text evidence="9">The sequence shown here is derived from an EMBL/GenBank/DDBJ whole genome shotgun (WGS) entry which is preliminary data.</text>
</comment>
<gene>
    <name evidence="9" type="ORF">NH26_22460</name>
</gene>
<dbReference type="Pfam" id="PF02508">
    <property type="entry name" value="Rnf-Nqr"/>
    <property type="match status" value="1"/>
</dbReference>
<proteinExistence type="predicted"/>
<keyword evidence="5" id="KW-0249">Electron transport</keyword>
<dbReference type="PANTHER" id="PTHR30335">
    <property type="entry name" value="INTEGRAL MEMBRANE PROTEIN OF SOXR-REDUCING COMPLEX"/>
    <property type="match status" value="1"/>
</dbReference>
<dbReference type="STRING" id="915059.NH26_22460"/>
<feature type="transmembrane region" description="Helical" evidence="8">
    <location>
        <begin position="6"/>
        <end position="33"/>
    </location>
</feature>
<feature type="transmembrane region" description="Helical" evidence="8">
    <location>
        <begin position="135"/>
        <end position="155"/>
    </location>
</feature>
<dbReference type="GO" id="GO:0012505">
    <property type="term" value="C:endomembrane system"/>
    <property type="evidence" value="ECO:0007669"/>
    <property type="project" value="UniProtKB-SubCell"/>
</dbReference>
<evidence type="ECO:0000256" key="5">
    <source>
        <dbReference type="ARBA" id="ARBA00022982"/>
    </source>
</evidence>
<dbReference type="OrthoDB" id="9803631at2"/>
<accession>A0A1S1YTL7</accession>
<dbReference type="NCBIfam" id="TIGR01943">
    <property type="entry name" value="rnfA"/>
    <property type="match status" value="1"/>
</dbReference>
<evidence type="ECO:0000256" key="3">
    <source>
        <dbReference type="ARBA" id="ARBA00022692"/>
    </source>
</evidence>
<sequence>MNTASLWSIFINACLINNFVLAYFLGICPFLGVSGKVATASKMGAAVTFVMVISSLCAFGINSILTAINAPYLQLISYIVVIASTVQLVEMFVKKMSPALFNALGIFLPLITTNCAILGLVLFQTAKGYNILEGFVYALGAGAGFTIALLLMAGLREQLELADTPKIVKGTAITLLIAGILSLGFMGFSGLG</sequence>
<keyword evidence="6 8" id="KW-1133">Transmembrane helix</keyword>
<dbReference type="InterPro" id="IPR050133">
    <property type="entry name" value="NqrDE/RnfAE_oxidrdctase"/>
</dbReference>
<evidence type="ECO:0000256" key="8">
    <source>
        <dbReference type="SAM" id="Phobius"/>
    </source>
</evidence>
<dbReference type="EMBL" id="JRYR02000002">
    <property type="protein sequence ID" value="OHX64358.1"/>
    <property type="molecule type" value="Genomic_DNA"/>
</dbReference>
<comment type="subcellular location">
    <subcellularLocation>
        <location evidence="1">Endomembrane system</location>
        <topology evidence="1">Multi-pass membrane protein</topology>
    </subcellularLocation>
</comment>
<dbReference type="InterPro" id="IPR011293">
    <property type="entry name" value="Ion_transpt_RnfA/RsxA"/>
</dbReference>
<evidence type="ECO:0000256" key="1">
    <source>
        <dbReference type="ARBA" id="ARBA00004127"/>
    </source>
</evidence>
<evidence type="ECO:0000313" key="10">
    <source>
        <dbReference type="Proteomes" id="UP000179797"/>
    </source>
</evidence>
<keyword evidence="7 8" id="KW-0472">Membrane</keyword>
<name>A0A1S1YTL7_FLAPC</name>
<protein>
    <submittedName>
        <fullName evidence="9">Electron transport complex subunit A</fullName>
    </submittedName>
</protein>
<evidence type="ECO:0000313" key="9">
    <source>
        <dbReference type="EMBL" id="OHX64358.1"/>
    </source>
</evidence>
<evidence type="ECO:0000256" key="4">
    <source>
        <dbReference type="ARBA" id="ARBA00022967"/>
    </source>
</evidence>
<dbReference type="Proteomes" id="UP000179797">
    <property type="component" value="Unassembled WGS sequence"/>
</dbReference>
<keyword evidence="10" id="KW-1185">Reference proteome</keyword>
<feature type="transmembrane region" description="Helical" evidence="8">
    <location>
        <begin position="167"/>
        <end position="188"/>
    </location>
</feature>
<keyword evidence="4" id="KW-1278">Translocase</keyword>
<evidence type="ECO:0000256" key="6">
    <source>
        <dbReference type="ARBA" id="ARBA00022989"/>
    </source>
</evidence>
<dbReference type="PANTHER" id="PTHR30335:SF0">
    <property type="entry name" value="ION-TRANSLOCATING OXIDOREDUCTASE COMPLEX SUBUNIT A"/>
    <property type="match status" value="1"/>
</dbReference>
<dbReference type="AlphaFoldDB" id="A0A1S1YTL7"/>
<feature type="transmembrane region" description="Helical" evidence="8">
    <location>
        <begin position="45"/>
        <end position="69"/>
    </location>
</feature>
<dbReference type="InterPro" id="IPR003667">
    <property type="entry name" value="NqrDE/RnfAE"/>
</dbReference>